<dbReference type="Gene3D" id="1.25.40.10">
    <property type="entry name" value="Tetratricopeptide repeat domain"/>
    <property type="match status" value="2"/>
</dbReference>
<dbReference type="EMBL" id="CP026604">
    <property type="protein sequence ID" value="AWB67360.1"/>
    <property type="molecule type" value="Genomic_DNA"/>
</dbReference>
<sequence length="1130" mass="129973">MFQRLNRNIEAMLYCRHNLRLLELAMVRLQAAFKYFVVLGASFVLLACQLSPFSRETDKTANKADSAAHHSRNEQGRATLAQLAAAEKYTKIKLLKLSRKTRAQKLQDIYQSILTLEPDPDVRAKVEYRLVQLHIESYEQDETEAALRDDANGQLDDVQTSSLDPLNDAKLNRLIDGYQDLLERFPERPENEFIQYQLAKALDLQGRTDESLKEIETLLSEFPNTEYRSELHFRRGDIYYNLQDYPAALESYHAVIDSQLDDKYRLNSWYMAGWSYFKMNDLPKADQHFIQVLDTLAKQAVHDKHEEFSFSHLPSVYSSLADDAQRVLSISLSQQQQSASLAALIDGLDEQDSQVARYQHILYDNLAQFLVEKELKLDAEQTYSLYIAKQPNTIWAPRFTLKLLQLHQQQGNHPAVRQLKRDYVALYGIDSQYWQLLEEGQQVEFVPHLLSFSLQHARSLFAKAQSAKLTPTVVEPEQTQQEQQFDHQALYKESAVWFDKYLRLAQQPLADGYVEGQIVEQAFLYADASFEAQAYFQALAMYQDIGFTDKYQPSGLTSSSTDTTDSQTQAQTLAQVEAIESYELLAQDAAFASTLTTRQILATTEPTSAVYKQMIQLRNNLDRQFVEKYPDTDDALDIATQAAQYSFAAHEQQTALWYSDFVLDSLDAQQLVWPKTIETTQVVNNNAELLEKGSATQVTPSINNTVRLQPVPNQKLSQSELKKVRITSQLKANSFYTNEDYLAAEMAYQLAIAYVEPQSAKWREMRELVASSIYFQAEAILQAKAPNEELDTMAKNIAVEHFLRLGQIIPESSYRVTADFDAANILLAQENWPRAITVMQDFQTRYPKHEFSATIPAKLAMVYEKMQKWDLAAAQLLVMIEGESSPEVKREAQYTAAEFYLKAGDLQNAILAFRTYAHTYPEPFDIAQEVRFKMADFYQQTKEPNKRYFWLRKILTFHKRDGKRQSTRVKARSNYLASMAGYELGQAHQRTFKWIKLKAPLKQTLQRKQTAMKQAITYYQDVLDLALADFVPKSTFHLAEMYRQLAADIMKSERPARLDELALEEYEILLEELAFPFEEKAIAIHASNAERAWQDIYDEWVKASFAKLASLVPASYQKPERAHHAIRTLH</sequence>
<dbReference type="InterPro" id="IPR011990">
    <property type="entry name" value="TPR-like_helical_dom_sf"/>
</dbReference>
<dbReference type="Proteomes" id="UP000244441">
    <property type="component" value="Chromosome"/>
</dbReference>
<accession>A0A2S0VTD2</accession>
<evidence type="ECO:0000256" key="1">
    <source>
        <dbReference type="PROSITE-ProRule" id="PRU00339"/>
    </source>
</evidence>
<name>A0A2S0VTD2_9ALTE</name>
<evidence type="ECO:0000313" key="3">
    <source>
        <dbReference type="Proteomes" id="UP000244441"/>
    </source>
</evidence>
<dbReference type="SUPFAM" id="SSF48452">
    <property type="entry name" value="TPR-like"/>
    <property type="match status" value="2"/>
</dbReference>
<dbReference type="KEGG" id="cate:C2869_13335"/>
<proteinExistence type="predicted"/>
<evidence type="ECO:0000313" key="2">
    <source>
        <dbReference type="EMBL" id="AWB67360.1"/>
    </source>
</evidence>
<feature type="repeat" description="TPR" evidence="1">
    <location>
        <begin position="229"/>
        <end position="262"/>
    </location>
</feature>
<gene>
    <name evidence="2" type="ORF">C2869_13335</name>
</gene>
<organism evidence="2 3">
    <name type="scientific">Saccharobesus litoralis</name>
    <dbReference type="NCBI Taxonomy" id="2172099"/>
    <lineage>
        <taxon>Bacteria</taxon>
        <taxon>Pseudomonadati</taxon>
        <taxon>Pseudomonadota</taxon>
        <taxon>Gammaproteobacteria</taxon>
        <taxon>Alteromonadales</taxon>
        <taxon>Alteromonadaceae</taxon>
        <taxon>Saccharobesus</taxon>
    </lineage>
</organism>
<dbReference type="AlphaFoldDB" id="A0A2S0VTD2"/>
<reference evidence="2 3" key="1">
    <citation type="submission" date="2018-01" db="EMBL/GenBank/DDBJ databases">
        <title>Genome sequence of a Cantenovulum-like bacteria.</title>
        <authorList>
            <person name="Tan W.R."/>
            <person name="Lau N.-S."/>
            <person name="Go F."/>
            <person name="Amirul A.-A.A."/>
        </authorList>
    </citation>
    <scope>NUCLEOTIDE SEQUENCE [LARGE SCALE GENOMIC DNA]</scope>
    <source>
        <strain evidence="2 3">CCB-QB4</strain>
    </source>
</reference>
<dbReference type="Pfam" id="PF13174">
    <property type="entry name" value="TPR_6"/>
    <property type="match status" value="1"/>
</dbReference>
<dbReference type="SMART" id="SM00028">
    <property type="entry name" value="TPR"/>
    <property type="match status" value="5"/>
</dbReference>
<protein>
    <submittedName>
        <fullName evidence="2">Uncharacterized protein</fullName>
    </submittedName>
</protein>
<dbReference type="InterPro" id="IPR019734">
    <property type="entry name" value="TPR_rpt"/>
</dbReference>
<dbReference type="PROSITE" id="PS50005">
    <property type="entry name" value="TPR"/>
    <property type="match status" value="1"/>
</dbReference>
<keyword evidence="1" id="KW-0802">TPR repeat</keyword>
<keyword evidence="3" id="KW-1185">Reference proteome</keyword>